<keyword evidence="1" id="KW-0479">Metal-binding</keyword>
<evidence type="ECO:0000256" key="1">
    <source>
        <dbReference type="ARBA" id="ARBA00022723"/>
    </source>
</evidence>
<keyword evidence="5" id="KW-1133">Transmembrane helix</keyword>
<dbReference type="InterPro" id="IPR011042">
    <property type="entry name" value="6-blade_b-propeller_TolB-like"/>
</dbReference>
<comment type="caution">
    <text evidence="7">The sequence shown here is derived from an EMBL/GenBank/DDBJ whole genome shotgun (WGS) entry which is preliminary data.</text>
</comment>
<keyword evidence="5" id="KW-0472">Membrane</keyword>
<proteinExistence type="predicted"/>
<dbReference type="SUPFAM" id="SSF57850">
    <property type="entry name" value="RING/U-box"/>
    <property type="match status" value="1"/>
</dbReference>
<dbReference type="AlphaFoldDB" id="A0A7J7J9K6"/>
<evidence type="ECO:0000313" key="7">
    <source>
        <dbReference type="EMBL" id="KAF6022703.1"/>
    </source>
</evidence>
<name>A0A7J7J9K6_BUGNE</name>
<reference evidence="7" key="1">
    <citation type="submission" date="2020-06" db="EMBL/GenBank/DDBJ databases">
        <title>Draft genome of Bugula neritina, a colonial animal packing powerful symbionts and potential medicines.</title>
        <authorList>
            <person name="Rayko M."/>
        </authorList>
    </citation>
    <scope>NUCLEOTIDE SEQUENCE [LARGE SCALE GENOMIC DNA]</scope>
    <source>
        <strain evidence="7">Kwan_BN1</strain>
    </source>
</reference>
<dbReference type="Proteomes" id="UP000593567">
    <property type="component" value="Unassembled WGS sequence"/>
</dbReference>
<sequence length="728" mass="84127">MRIKPYLYLLYLYMLIVTFLSNQYSRNLKVHFLFDFSDSRYVCLGLGGIRERQLDVSVAPPSARQHIWDIGDQLYHCQVTSTDNMDTYSEDVTCQFCLQPSDQMVDPRRLSCSHMFCKTCLLEDSAKRGVIMCPVCRQEYTENVDSLPAVMAEEADLVSVEKDTCTTCKDQIATGFCEKCSELACLQHLKCHEELLHPLIPIELYRRKPSHYKKVLCENHYKEIVISCEKCPLLACLQCNFNTSECTGETQYYSRDHKLVSIVNRSNQIKEEIKNLLKQVTVCATQLGEAEKIMWTKFDELSGKSEEPEGAAAYPSATGTNQTYSEEQLTLLAADIDKHVQRLENKRSELEEVQKSTNLFLNESHDTEVVRLQQEKRDFVKKVMEDVDEMVKPSFVEESFKKMKDARTPVDDKIGWYFGPEIAYPNYRSLRFLSETNTPNTCYSVNYAQNGDLAVACDLKFYIYNDDLEECDSVRAKYPTCAVPFGEEVFYIDEWKGGRVKAWNRSRNTFQTLFRFRVSDSETSMLSVNHQYIALTLPGENSLSIYNRYTRRVKKYCLPFEPKDVLLHSNDQLLVVSTVEDEMINYELHNFVDLIELWRYNFTGACNVCTDDNGYIFVGSSEKRVIHVLSPSGELVSRLPHHRLPRTPRGMSIHDDKVAIADYDIDHMSDVTVIQCLCFLLSDQENTKYLIFCRVYRYCIYFNSNIVITNMPVILVIGIKFTSWSKTG</sequence>
<keyword evidence="2 4" id="KW-0863">Zinc-finger</keyword>
<dbReference type="PANTHER" id="PTHR25462">
    <property type="entry name" value="BONUS, ISOFORM C-RELATED"/>
    <property type="match status" value="1"/>
</dbReference>
<evidence type="ECO:0000256" key="3">
    <source>
        <dbReference type="ARBA" id="ARBA00022833"/>
    </source>
</evidence>
<accession>A0A7J7J9K6</accession>
<dbReference type="InterPro" id="IPR027370">
    <property type="entry name" value="Znf-RING_euk"/>
</dbReference>
<dbReference type="GO" id="GO:0008270">
    <property type="term" value="F:zinc ion binding"/>
    <property type="evidence" value="ECO:0007669"/>
    <property type="project" value="UniProtKB-KW"/>
</dbReference>
<dbReference type="SMART" id="SM00184">
    <property type="entry name" value="RING"/>
    <property type="match status" value="1"/>
</dbReference>
<dbReference type="PROSITE" id="PS00518">
    <property type="entry name" value="ZF_RING_1"/>
    <property type="match status" value="1"/>
</dbReference>
<feature type="transmembrane region" description="Helical" evidence="5">
    <location>
        <begin position="7"/>
        <end position="24"/>
    </location>
</feature>
<evidence type="ECO:0000313" key="8">
    <source>
        <dbReference type="Proteomes" id="UP000593567"/>
    </source>
</evidence>
<evidence type="ECO:0000259" key="6">
    <source>
        <dbReference type="PROSITE" id="PS50089"/>
    </source>
</evidence>
<dbReference type="OrthoDB" id="6269600at2759"/>
<evidence type="ECO:0000256" key="5">
    <source>
        <dbReference type="SAM" id="Phobius"/>
    </source>
</evidence>
<protein>
    <recommendedName>
        <fullName evidence="6">RING-type domain-containing protein</fullName>
    </recommendedName>
</protein>
<keyword evidence="8" id="KW-1185">Reference proteome</keyword>
<dbReference type="EMBL" id="VXIV02002814">
    <property type="protein sequence ID" value="KAF6022703.1"/>
    <property type="molecule type" value="Genomic_DNA"/>
</dbReference>
<evidence type="ECO:0000256" key="4">
    <source>
        <dbReference type="PROSITE-ProRule" id="PRU00175"/>
    </source>
</evidence>
<keyword evidence="5" id="KW-0812">Transmembrane</keyword>
<dbReference type="PROSITE" id="PS50089">
    <property type="entry name" value="ZF_RING_2"/>
    <property type="match status" value="1"/>
</dbReference>
<organism evidence="7 8">
    <name type="scientific">Bugula neritina</name>
    <name type="common">Brown bryozoan</name>
    <name type="synonym">Sertularia neritina</name>
    <dbReference type="NCBI Taxonomy" id="10212"/>
    <lineage>
        <taxon>Eukaryota</taxon>
        <taxon>Metazoa</taxon>
        <taxon>Spiralia</taxon>
        <taxon>Lophotrochozoa</taxon>
        <taxon>Bryozoa</taxon>
        <taxon>Gymnolaemata</taxon>
        <taxon>Cheilostomatida</taxon>
        <taxon>Flustrina</taxon>
        <taxon>Buguloidea</taxon>
        <taxon>Bugulidae</taxon>
        <taxon>Bugula</taxon>
    </lineage>
</organism>
<dbReference type="Gene3D" id="3.30.40.10">
    <property type="entry name" value="Zinc/RING finger domain, C3HC4 (zinc finger)"/>
    <property type="match status" value="1"/>
</dbReference>
<dbReference type="Gene3D" id="2.120.10.30">
    <property type="entry name" value="TolB, C-terminal domain"/>
    <property type="match status" value="1"/>
</dbReference>
<dbReference type="Pfam" id="PF13445">
    <property type="entry name" value="zf-RING_UBOX"/>
    <property type="match status" value="1"/>
</dbReference>
<dbReference type="InterPro" id="IPR001841">
    <property type="entry name" value="Znf_RING"/>
</dbReference>
<gene>
    <name evidence="7" type="ORF">EB796_018979</name>
</gene>
<dbReference type="InterPro" id="IPR017907">
    <property type="entry name" value="Znf_RING_CS"/>
</dbReference>
<dbReference type="InterPro" id="IPR013083">
    <property type="entry name" value="Znf_RING/FYVE/PHD"/>
</dbReference>
<dbReference type="PANTHER" id="PTHR25462:SF300">
    <property type="entry name" value="RING-TYPE DOMAIN-CONTAINING PROTEIN"/>
    <property type="match status" value="1"/>
</dbReference>
<dbReference type="SUPFAM" id="SSF101898">
    <property type="entry name" value="NHL repeat"/>
    <property type="match status" value="1"/>
</dbReference>
<feature type="domain" description="RING-type" evidence="6">
    <location>
        <begin position="94"/>
        <end position="137"/>
    </location>
</feature>
<dbReference type="InterPro" id="IPR047153">
    <property type="entry name" value="TRIM45/56/19-like"/>
</dbReference>
<keyword evidence="3" id="KW-0862">Zinc</keyword>
<evidence type="ECO:0000256" key="2">
    <source>
        <dbReference type="ARBA" id="ARBA00022771"/>
    </source>
</evidence>